<accession>A0ABT1SG75</accession>
<dbReference type="PANTHER" id="PTHR34478:SF2">
    <property type="entry name" value="MEMBRANE PROTEIN"/>
    <property type="match status" value="1"/>
</dbReference>
<dbReference type="Gene3D" id="1.20.1440.20">
    <property type="entry name" value="LemA-like domain"/>
    <property type="match status" value="1"/>
</dbReference>
<keyword evidence="4" id="KW-1133">Transmembrane helix</keyword>
<name>A0ABT1SG75_9FIRM</name>
<dbReference type="PANTHER" id="PTHR34478">
    <property type="entry name" value="PROTEIN LEMA"/>
    <property type="match status" value="1"/>
</dbReference>
<organism evidence="6 7">
    <name type="scientific">Tissierella carlieri</name>
    <dbReference type="NCBI Taxonomy" id="689904"/>
    <lineage>
        <taxon>Bacteria</taxon>
        <taxon>Bacillati</taxon>
        <taxon>Bacillota</taxon>
        <taxon>Tissierellia</taxon>
        <taxon>Tissierellales</taxon>
        <taxon>Tissierellaceae</taxon>
        <taxon>Tissierella</taxon>
    </lineage>
</organism>
<keyword evidence="7" id="KW-1185">Reference proteome</keyword>
<comment type="caution">
    <text evidence="6">The sequence shown here is derived from an EMBL/GenBank/DDBJ whole genome shotgun (WGS) entry which is preliminary data.</text>
</comment>
<dbReference type="InterPro" id="IPR023353">
    <property type="entry name" value="LemA-like_dom_sf"/>
</dbReference>
<keyword evidence="3" id="KW-0812">Transmembrane</keyword>
<evidence type="ECO:0000256" key="2">
    <source>
        <dbReference type="ARBA" id="ARBA00008854"/>
    </source>
</evidence>
<reference evidence="6 7" key="1">
    <citation type="submission" date="2022-06" db="EMBL/GenBank/DDBJ databases">
        <title>Isolation of gut microbiota from human fecal samples.</title>
        <authorList>
            <person name="Pamer E.G."/>
            <person name="Barat B."/>
            <person name="Waligurski E."/>
            <person name="Medina S."/>
            <person name="Paddock L."/>
            <person name="Mostad J."/>
        </authorList>
    </citation>
    <scope>NUCLEOTIDE SEQUENCE [LARGE SCALE GENOMIC DNA]</scope>
    <source>
        <strain evidence="6 7">DFI.7.95</strain>
    </source>
</reference>
<dbReference type="Pfam" id="PF04011">
    <property type="entry name" value="LemA"/>
    <property type="match status" value="1"/>
</dbReference>
<evidence type="ECO:0000313" key="7">
    <source>
        <dbReference type="Proteomes" id="UP001524478"/>
    </source>
</evidence>
<dbReference type="Proteomes" id="UP001524478">
    <property type="component" value="Unassembled WGS sequence"/>
</dbReference>
<keyword evidence="5" id="KW-0472">Membrane</keyword>
<gene>
    <name evidence="6" type="ORF">NE686_20530</name>
</gene>
<evidence type="ECO:0000256" key="4">
    <source>
        <dbReference type="ARBA" id="ARBA00022989"/>
    </source>
</evidence>
<dbReference type="EMBL" id="JANGAC010000023">
    <property type="protein sequence ID" value="MCQ4925494.1"/>
    <property type="molecule type" value="Genomic_DNA"/>
</dbReference>
<dbReference type="RefSeq" id="WP_256312946.1">
    <property type="nucleotide sequence ID" value="NZ_JANGAC010000023.1"/>
</dbReference>
<comment type="subcellular location">
    <subcellularLocation>
        <location evidence="1">Membrane</location>
        <topology evidence="1">Single-pass membrane protein</topology>
    </subcellularLocation>
</comment>
<dbReference type="SUPFAM" id="SSF140478">
    <property type="entry name" value="LemA-like"/>
    <property type="match status" value="1"/>
</dbReference>
<proteinExistence type="inferred from homology"/>
<dbReference type="InterPro" id="IPR007156">
    <property type="entry name" value="MamQ_LemA"/>
</dbReference>
<protein>
    <submittedName>
        <fullName evidence="6">LemA family protein</fullName>
    </submittedName>
</protein>
<evidence type="ECO:0000256" key="1">
    <source>
        <dbReference type="ARBA" id="ARBA00004167"/>
    </source>
</evidence>
<sequence>MKGKSLLIIIGIIVLLAFPLIGSYNSLVTSNENVDAAWAQVENQLKRRADLIPNLLETVKGYAAHEKEVIDSIASARSMYAGAKTPQEFAEANEGLNNAIKSLNVIVENYPDLKANQNFADLQVELAGTENRIATERMRYNDVVKTYNTRIRRFPTNIMAGIFGFDKKQYFEINQQDAEVPKVNF</sequence>
<evidence type="ECO:0000256" key="5">
    <source>
        <dbReference type="ARBA" id="ARBA00023136"/>
    </source>
</evidence>
<evidence type="ECO:0000256" key="3">
    <source>
        <dbReference type="ARBA" id="ARBA00022692"/>
    </source>
</evidence>
<evidence type="ECO:0000313" key="6">
    <source>
        <dbReference type="EMBL" id="MCQ4925494.1"/>
    </source>
</evidence>
<comment type="similarity">
    <text evidence="2">Belongs to the LemA family.</text>
</comment>